<comment type="similarity">
    <text evidence="2">Belongs to the BMP lipoprotein family.</text>
</comment>
<dbReference type="RefSeq" id="WP_249307689.1">
    <property type="nucleotide sequence ID" value="NZ_JACRSZ010000004.1"/>
</dbReference>
<dbReference type="PANTHER" id="PTHR34296">
    <property type="entry name" value="TRANSCRIPTIONAL ACTIVATOR PROTEIN MED"/>
    <property type="match status" value="1"/>
</dbReference>
<comment type="subcellular location">
    <subcellularLocation>
        <location evidence="1">Cell membrane</location>
        <topology evidence="1">Lipid-anchor</topology>
    </subcellularLocation>
</comment>
<name>A0ABR7N8C8_9FIRM</name>
<dbReference type="PANTHER" id="PTHR34296:SF2">
    <property type="entry name" value="ABC TRANSPORTER GUANOSINE-BINDING PROTEIN NUPN"/>
    <property type="match status" value="1"/>
</dbReference>
<feature type="chain" id="PRO_5046225782" evidence="7">
    <location>
        <begin position="20"/>
        <end position="376"/>
    </location>
</feature>
<keyword evidence="5" id="KW-0472">Membrane</keyword>
<evidence type="ECO:0000256" key="6">
    <source>
        <dbReference type="ARBA" id="ARBA00023288"/>
    </source>
</evidence>
<dbReference type="Gene3D" id="3.40.50.2300">
    <property type="match status" value="2"/>
</dbReference>
<dbReference type="Pfam" id="PF02608">
    <property type="entry name" value="Bmp"/>
    <property type="match status" value="1"/>
</dbReference>
<evidence type="ECO:0000256" key="5">
    <source>
        <dbReference type="ARBA" id="ARBA00023136"/>
    </source>
</evidence>
<keyword evidence="4 7" id="KW-0732">Signal</keyword>
<dbReference type="InterPro" id="IPR050957">
    <property type="entry name" value="BMP_lipoprotein"/>
</dbReference>
<accession>A0ABR7N8C8</accession>
<keyword evidence="3" id="KW-1003">Cell membrane</keyword>
<protein>
    <submittedName>
        <fullName evidence="9">BMP family ABC transporter substrate-binding protein</fullName>
    </submittedName>
</protein>
<evidence type="ECO:0000256" key="1">
    <source>
        <dbReference type="ARBA" id="ARBA00004193"/>
    </source>
</evidence>
<evidence type="ECO:0000259" key="8">
    <source>
        <dbReference type="Pfam" id="PF02608"/>
    </source>
</evidence>
<evidence type="ECO:0000256" key="2">
    <source>
        <dbReference type="ARBA" id="ARBA00008610"/>
    </source>
</evidence>
<gene>
    <name evidence="9" type="ORF">H8716_06115</name>
</gene>
<dbReference type="CDD" id="cd06354">
    <property type="entry name" value="PBP1_PrnA-like"/>
    <property type="match status" value="1"/>
</dbReference>
<evidence type="ECO:0000256" key="4">
    <source>
        <dbReference type="ARBA" id="ARBA00022729"/>
    </source>
</evidence>
<evidence type="ECO:0000256" key="3">
    <source>
        <dbReference type="ARBA" id="ARBA00022475"/>
    </source>
</evidence>
<proteinExistence type="inferred from homology"/>
<sequence>MKKTILAAAVLGAATLSMAAPAMAEGDYKVAMVTDSGDITDQSFNQTTYEACKAFCEENGLDFNYYKPDGDSDEARIASCDQAIADGYNILVLPGYLFAASVVEESPVYPDVKFIALDMSEGDLTGAAGVDDVTQAYNTENTYCAIYQEEIPGYMAGYAAVKMGYRHLGFLGGMSVPAVIRYGFGYVQGINAAAEELGVTDDVTVEYAYGGQFYGDADITAAMDTWYSTNGVEVVFACGGGIYTSAAEAAAKVDGKVIGVDSDQAPIIDAYGEGMTVTSAMKGLAPTVNTLLSAIVLDDTWSDYVGKIDNLGLVSDNVEENYVQLPLESTQWNDGFTEDDYKTLVADMLAGKITVDNSIEAMPEVAVTVNDLGNIK</sequence>
<dbReference type="InterPro" id="IPR028082">
    <property type="entry name" value="Peripla_BP_I"/>
</dbReference>
<comment type="caution">
    <text evidence="9">The sequence shown here is derived from an EMBL/GenBank/DDBJ whole genome shotgun (WGS) entry which is preliminary data.</text>
</comment>
<dbReference type="InterPro" id="IPR003760">
    <property type="entry name" value="PnrA-like"/>
</dbReference>
<dbReference type="Proteomes" id="UP000657421">
    <property type="component" value="Unassembled WGS sequence"/>
</dbReference>
<evidence type="ECO:0000313" key="10">
    <source>
        <dbReference type="Proteomes" id="UP000657421"/>
    </source>
</evidence>
<dbReference type="SUPFAM" id="SSF53822">
    <property type="entry name" value="Periplasmic binding protein-like I"/>
    <property type="match status" value="1"/>
</dbReference>
<keyword evidence="10" id="KW-1185">Reference proteome</keyword>
<feature type="signal peptide" evidence="7">
    <location>
        <begin position="1"/>
        <end position="19"/>
    </location>
</feature>
<dbReference type="EMBL" id="JACRSZ010000004">
    <property type="protein sequence ID" value="MBC8572660.1"/>
    <property type="molecule type" value="Genomic_DNA"/>
</dbReference>
<evidence type="ECO:0000313" key="9">
    <source>
        <dbReference type="EMBL" id="MBC8572660.1"/>
    </source>
</evidence>
<reference evidence="9 10" key="1">
    <citation type="submission" date="2020-08" db="EMBL/GenBank/DDBJ databases">
        <title>Genome public.</title>
        <authorList>
            <person name="Liu C."/>
            <person name="Sun Q."/>
        </authorList>
    </citation>
    <scope>NUCLEOTIDE SEQUENCE [LARGE SCALE GENOMIC DNA]</scope>
    <source>
        <strain evidence="9 10">NSJ-46</strain>
    </source>
</reference>
<keyword evidence="6" id="KW-0449">Lipoprotein</keyword>
<evidence type="ECO:0000256" key="7">
    <source>
        <dbReference type="SAM" id="SignalP"/>
    </source>
</evidence>
<feature type="domain" description="ABC transporter substrate-binding protein PnrA-like" evidence="8">
    <location>
        <begin position="29"/>
        <end position="320"/>
    </location>
</feature>
<organism evidence="9 10">
    <name type="scientific">Jingyaoa shaoxingensis</name>
    <dbReference type="NCBI Taxonomy" id="2763671"/>
    <lineage>
        <taxon>Bacteria</taxon>
        <taxon>Bacillati</taxon>
        <taxon>Bacillota</taxon>
        <taxon>Clostridia</taxon>
        <taxon>Lachnospirales</taxon>
        <taxon>Lachnospiraceae</taxon>
        <taxon>Jingyaoa</taxon>
    </lineage>
</organism>